<evidence type="ECO:0000256" key="13">
    <source>
        <dbReference type="ARBA" id="ARBA00047880"/>
    </source>
</evidence>
<dbReference type="GO" id="GO:0009231">
    <property type="term" value="P:riboflavin biosynthetic process"/>
    <property type="evidence" value="ECO:0007669"/>
    <property type="project" value="InterPro"/>
</dbReference>
<dbReference type="CDD" id="cd02064">
    <property type="entry name" value="FAD_synthetase_N"/>
    <property type="match status" value="1"/>
</dbReference>
<dbReference type="Gene3D" id="2.40.30.30">
    <property type="entry name" value="Riboflavin kinase-like"/>
    <property type="match status" value="1"/>
</dbReference>
<organism evidence="17 18">
    <name type="scientific">Moraxella cuniculi DSM 21768</name>
    <dbReference type="NCBI Taxonomy" id="1122245"/>
    <lineage>
        <taxon>Bacteria</taxon>
        <taxon>Pseudomonadati</taxon>
        <taxon>Pseudomonadota</taxon>
        <taxon>Gammaproteobacteria</taxon>
        <taxon>Moraxellales</taxon>
        <taxon>Moraxellaceae</taxon>
        <taxon>Moraxella</taxon>
    </lineage>
</organism>
<comment type="catalytic activity">
    <reaction evidence="13 15">
        <text>riboflavin + ATP = FMN + ADP + H(+)</text>
        <dbReference type="Rhea" id="RHEA:14357"/>
        <dbReference type="ChEBI" id="CHEBI:15378"/>
        <dbReference type="ChEBI" id="CHEBI:30616"/>
        <dbReference type="ChEBI" id="CHEBI:57986"/>
        <dbReference type="ChEBI" id="CHEBI:58210"/>
        <dbReference type="ChEBI" id="CHEBI:456216"/>
        <dbReference type="EC" id="2.7.1.26"/>
    </reaction>
</comment>
<feature type="domain" description="Riboflavin kinase" evidence="16">
    <location>
        <begin position="177"/>
        <end position="320"/>
    </location>
</feature>
<evidence type="ECO:0000256" key="6">
    <source>
        <dbReference type="ARBA" id="ARBA00022679"/>
    </source>
</evidence>
<dbReference type="FunFam" id="3.40.50.620:FF:000021">
    <property type="entry name" value="Riboflavin biosynthesis protein"/>
    <property type="match status" value="1"/>
</dbReference>
<keyword evidence="12" id="KW-0511">Multifunctional enzyme</keyword>
<keyword evidence="11 15" id="KW-0067">ATP-binding</keyword>
<reference evidence="18" key="1">
    <citation type="submission" date="2017-01" db="EMBL/GenBank/DDBJ databases">
        <authorList>
            <person name="Varghese N."/>
            <person name="Submissions S."/>
        </authorList>
    </citation>
    <scope>NUCLEOTIDE SEQUENCE [LARGE SCALE GENOMIC DNA]</scope>
    <source>
        <strain evidence="18">DSM 21768</strain>
    </source>
</reference>
<comment type="function">
    <text evidence="1">Catalyzes the phosphorylation of riboflavin to FMN followed by the adenylation of FMN to FAD.</text>
</comment>
<gene>
    <name evidence="17" type="ORF">SAMN02745664_11049</name>
</gene>
<keyword evidence="5 15" id="KW-0288">FMN</keyword>
<dbReference type="InterPro" id="IPR015864">
    <property type="entry name" value="FAD_synthase"/>
</dbReference>
<keyword evidence="9 15" id="KW-0418">Kinase</keyword>
<evidence type="ECO:0000256" key="7">
    <source>
        <dbReference type="ARBA" id="ARBA00022695"/>
    </source>
</evidence>
<accession>A0A1N7F6S0</accession>
<dbReference type="InterPro" id="IPR014729">
    <property type="entry name" value="Rossmann-like_a/b/a_fold"/>
</dbReference>
<evidence type="ECO:0000256" key="12">
    <source>
        <dbReference type="ARBA" id="ARBA00023268"/>
    </source>
</evidence>
<evidence type="ECO:0000256" key="9">
    <source>
        <dbReference type="ARBA" id="ARBA00022777"/>
    </source>
</evidence>
<keyword evidence="10 15" id="KW-0274">FAD</keyword>
<proteinExistence type="inferred from homology"/>
<evidence type="ECO:0000256" key="2">
    <source>
        <dbReference type="ARBA" id="ARBA00004726"/>
    </source>
</evidence>
<evidence type="ECO:0000313" key="17">
    <source>
        <dbReference type="EMBL" id="SIR96058.1"/>
    </source>
</evidence>
<evidence type="ECO:0000256" key="15">
    <source>
        <dbReference type="PIRNR" id="PIRNR004491"/>
    </source>
</evidence>
<comment type="pathway">
    <text evidence="2 15">Cofactor biosynthesis; FAD biosynthesis; FAD from FMN: step 1/1.</text>
</comment>
<keyword evidence="7 15" id="KW-0548">Nucleotidyltransferase</keyword>
<dbReference type="Proteomes" id="UP000187495">
    <property type="component" value="Unassembled WGS sequence"/>
</dbReference>
<dbReference type="PIRSF" id="PIRSF004491">
    <property type="entry name" value="FAD_Synth"/>
    <property type="match status" value="1"/>
</dbReference>
<dbReference type="Gene3D" id="3.40.50.620">
    <property type="entry name" value="HUPs"/>
    <property type="match status" value="1"/>
</dbReference>
<dbReference type="InterPro" id="IPR002606">
    <property type="entry name" value="Riboflavin_kinase_bac"/>
</dbReference>
<dbReference type="GO" id="GO:0009398">
    <property type="term" value="P:FMN biosynthetic process"/>
    <property type="evidence" value="ECO:0007669"/>
    <property type="project" value="UniProtKB-UniRule"/>
</dbReference>
<dbReference type="SUPFAM" id="SSF82114">
    <property type="entry name" value="Riboflavin kinase-like"/>
    <property type="match status" value="1"/>
</dbReference>
<keyword evidence="6 15" id="KW-0808">Transferase</keyword>
<dbReference type="Pfam" id="PF01687">
    <property type="entry name" value="Flavokinase"/>
    <property type="match status" value="1"/>
</dbReference>
<dbReference type="PANTHER" id="PTHR22749">
    <property type="entry name" value="RIBOFLAVIN KINASE/FMN ADENYLYLTRANSFERASE"/>
    <property type="match status" value="1"/>
</dbReference>
<name>A0A1N7F6S0_9GAMM</name>
<dbReference type="InterPro" id="IPR015865">
    <property type="entry name" value="Riboflavin_kinase_bac/euk"/>
</dbReference>
<evidence type="ECO:0000256" key="3">
    <source>
        <dbReference type="ARBA" id="ARBA00005201"/>
    </source>
</evidence>
<dbReference type="GO" id="GO:0008531">
    <property type="term" value="F:riboflavin kinase activity"/>
    <property type="evidence" value="ECO:0007669"/>
    <property type="project" value="UniProtKB-UniRule"/>
</dbReference>
<dbReference type="InterPro" id="IPR023465">
    <property type="entry name" value="Riboflavin_kinase_dom_sf"/>
</dbReference>
<evidence type="ECO:0000259" key="16">
    <source>
        <dbReference type="SMART" id="SM00904"/>
    </source>
</evidence>
<keyword evidence="4 15" id="KW-0285">Flavoprotein</keyword>
<evidence type="ECO:0000256" key="14">
    <source>
        <dbReference type="ARBA" id="ARBA00049494"/>
    </source>
</evidence>
<dbReference type="Pfam" id="PF06574">
    <property type="entry name" value="FAD_syn"/>
    <property type="match status" value="1"/>
</dbReference>
<evidence type="ECO:0000256" key="1">
    <source>
        <dbReference type="ARBA" id="ARBA00002121"/>
    </source>
</evidence>
<dbReference type="GO" id="GO:0005524">
    <property type="term" value="F:ATP binding"/>
    <property type="evidence" value="ECO:0007669"/>
    <property type="project" value="UniProtKB-UniRule"/>
</dbReference>
<protein>
    <recommendedName>
        <fullName evidence="15">Riboflavin biosynthesis protein</fullName>
    </recommendedName>
    <domain>
        <recommendedName>
            <fullName evidence="15">Riboflavin kinase</fullName>
            <ecNumber evidence="15">2.7.1.26</ecNumber>
        </recommendedName>
        <alternativeName>
            <fullName evidence="15">Flavokinase</fullName>
        </alternativeName>
    </domain>
    <domain>
        <recommendedName>
            <fullName evidence="15">FMN adenylyltransferase</fullName>
            <ecNumber evidence="15">2.7.7.2</ecNumber>
        </recommendedName>
        <alternativeName>
            <fullName evidence="15">FAD pyrophosphorylase</fullName>
        </alternativeName>
        <alternativeName>
            <fullName evidence="15">FAD synthase</fullName>
        </alternativeName>
    </domain>
</protein>
<sequence>MKTIHLLPQHIPSLPDLALTIGNYDGVHLGHQALIDLLTTTATKEGLASAVMVFEPQPREFFSPDDPPARLSSLAEKTEQLGKLGVDYLLVASFDEAFRALSAEAFMDLLNRLNVRKLVLGDDFRFGQGRVGDASLLQQAGFGVLSLDSINVDGRRVSSSLLRAALAVGDLTTAKQLLGRDYAITGEVVHGDKIGRTLDFPTANVALSRIRPALHGVLAADVIAYRDGKRLAWQTLGVGGVAGLAAGSLFAAANIGLRPAVGGSDWRLEVYLPEFVGNLYGLQLQVVFLHYLHGERHYSSLDELKQGIAQDVKELLVWRAAIG</sequence>
<dbReference type="NCBIfam" id="TIGR00083">
    <property type="entry name" value="ribF"/>
    <property type="match status" value="1"/>
</dbReference>
<dbReference type="RefSeq" id="WP_076555497.1">
    <property type="nucleotide sequence ID" value="NZ_FTNU01000010.1"/>
</dbReference>
<keyword evidence="18" id="KW-1185">Reference proteome</keyword>
<evidence type="ECO:0000256" key="10">
    <source>
        <dbReference type="ARBA" id="ARBA00022827"/>
    </source>
</evidence>
<evidence type="ECO:0000256" key="11">
    <source>
        <dbReference type="ARBA" id="ARBA00022840"/>
    </source>
</evidence>
<dbReference type="AlphaFoldDB" id="A0A1N7F6S0"/>
<evidence type="ECO:0000256" key="8">
    <source>
        <dbReference type="ARBA" id="ARBA00022741"/>
    </source>
</evidence>
<dbReference type="UniPathway" id="UPA00276">
    <property type="reaction ID" value="UER00406"/>
</dbReference>
<dbReference type="GO" id="GO:0006747">
    <property type="term" value="P:FAD biosynthetic process"/>
    <property type="evidence" value="ECO:0007669"/>
    <property type="project" value="UniProtKB-UniRule"/>
</dbReference>
<dbReference type="EMBL" id="FTNU01000010">
    <property type="protein sequence ID" value="SIR96058.1"/>
    <property type="molecule type" value="Genomic_DNA"/>
</dbReference>
<comment type="pathway">
    <text evidence="3 15">Cofactor biosynthesis; FMN biosynthesis; FMN from riboflavin (ATP route): step 1/1.</text>
</comment>
<keyword evidence="8 15" id="KW-0547">Nucleotide-binding</keyword>
<evidence type="ECO:0000256" key="4">
    <source>
        <dbReference type="ARBA" id="ARBA00022630"/>
    </source>
</evidence>
<comment type="catalytic activity">
    <reaction evidence="14 15">
        <text>FMN + ATP + H(+) = FAD + diphosphate</text>
        <dbReference type="Rhea" id="RHEA:17237"/>
        <dbReference type="ChEBI" id="CHEBI:15378"/>
        <dbReference type="ChEBI" id="CHEBI:30616"/>
        <dbReference type="ChEBI" id="CHEBI:33019"/>
        <dbReference type="ChEBI" id="CHEBI:57692"/>
        <dbReference type="ChEBI" id="CHEBI:58210"/>
        <dbReference type="EC" id="2.7.7.2"/>
    </reaction>
</comment>
<dbReference type="STRING" id="34061.B0189_04940"/>
<dbReference type="PANTHER" id="PTHR22749:SF6">
    <property type="entry name" value="RIBOFLAVIN KINASE"/>
    <property type="match status" value="1"/>
</dbReference>
<dbReference type="GO" id="GO:0003919">
    <property type="term" value="F:FMN adenylyltransferase activity"/>
    <property type="evidence" value="ECO:0007669"/>
    <property type="project" value="UniProtKB-UniRule"/>
</dbReference>
<dbReference type="EC" id="2.7.7.2" evidence="15"/>
<dbReference type="SUPFAM" id="SSF52374">
    <property type="entry name" value="Nucleotidylyl transferase"/>
    <property type="match status" value="1"/>
</dbReference>
<dbReference type="InterPro" id="IPR023468">
    <property type="entry name" value="Riboflavin_kinase"/>
</dbReference>
<dbReference type="EC" id="2.7.1.26" evidence="15"/>
<dbReference type="UniPathway" id="UPA00277">
    <property type="reaction ID" value="UER00407"/>
</dbReference>
<evidence type="ECO:0000256" key="5">
    <source>
        <dbReference type="ARBA" id="ARBA00022643"/>
    </source>
</evidence>
<dbReference type="SMART" id="SM00904">
    <property type="entry name" value="Flavokinase"/>
    <property type="match status" value="1"/>
</dbReference>
<evidence type="ECO:0000313" key="18">
    <source>
        <dbReference type="Proteomes" id="UP000187495"/>
    </source>
</evidence>
<comment type="similarity">
    <text evidence="15">Belongs to the ribF family.</text>
</comment>